<keyword evidence="1 6" id="KW-0963">Cytoplasm</keyword>
<protein>
    <recommendedName>
        <fullName evidence="6">Ribosomal RNA small subunit methyltransferase G</fullName>
        <ecNumber evidence="6">2.1.1.-</ecNumber>
    </recommendedName>
    <alternativeName>
        <fullName evidence="6">16S rRNA 7-methylguanosine methyltransferase</fullName>
        <shortName evidence="6">16S rRNA m7G methyltransferase</shortName>
    </alternativeName>
</protein>
<sequence length="179" mass="21268">MEKIIKTLKELNIKEDEIEKIITYIKELIKWNRKMNLIGKNEPEWILKDLIIPVILIREWIEEGEVIEIGAGSGIVSVVLSILNKNARFTLIERREKKSVFLRYIRKELEIDFDVFCKDVKEGDFKKVYDYLILRGVKLEDWHLNIARKVIYFGKTKNKEIISEKKYKNILITMIKGNV</sequence>
<dbReference type="PANTHER" id="PTHR31760:SF0">
    <property type="entry name" value="S-ADENOSYL-L-METHIONINE-DEPENDENT METHYLTRANSFERASES SUPERFAMILY PROTEIN"/>
    <property type="match status" value="1"/>
</dbReference>
<evidence type="ECO:0000313" key="7">
    <source>
        <dbReference type="EMBL" id="HGW91741.1"/>
    </source>
</evidence>
<comment type="similarity">
    <text evidence="6">Belongs to the methyltransferase superfamily. RNA methyltransferase RsmG family.</text>
</comment>
<evidence type="ECO:0000256" key="1">
    <source>
        <dbReference type="ARBA" id="ARBA00022490"/>
    </source>
</evidence>
<evidence type="ECO:0000256" key="2">
    <source>
        <dbReference type="ARBA" id="ARBA00022552"/>
    </source>
</evidence>
<accession>A0A7C4Y4Z6</accession>
<organism evidence="7">
    <name type="scientific">candidate division WOR-3 bacterium</name>
    <dbReference type="NCBI Taxonomy" id="2052148"/>
    <lineage>
        <taxon>Bacteria</taxon>
        <taxon>Bacteria division WOR-3</taxon>
    </lineage>
</organism>
<evidence type="ECO:0000256" key="6">
    <source>
        <dbReference type="HAMAP-Rule" id="MF_00074"/>
    </source>
</evidence>
<reference evidence="7" key="1">
    <citation type="journal article" date="2020" name="mSystems">
        <title>Genome- and Community-Level Interaction Insights into Carbon Utilization and Element Cycling Functions of Hydrothermarchaeota in Hydrothermal Sediment.</title>
        <authorList>
            <person name="Zhou Z."/>
            <person name="Liu Y."/>
            <person name="Xu W."/>
            <person name="Pan J."/>
            <person name="Luo Z.H."/>
            <person name="Li M."/>
        </authorList>
    </citation>
    <scope>NUCLEOTIDE SEQUENCE [LARGE SCALE GENOMIC DNA]</scope>
    <source>
        <strain evidence="7">SpSt-780</strain>
    </source>
</reference>
<evidence type="ECO:0000256" key="4">
    <source>
        <dbReference type="ARBA" id="ARBA00022679"/>
    </source>
</evidence>
<dbReference type="Pfam" id="PF02527">
    <property type="entry name" value="GidB"/>
    <property type="match status" value="1"/>
</dbReference>
<dbReference type="AlphaFoldDB" id="A0A7C4Y4Z6"/>
<dbReference type="PANTHER" id="PTHR31760">
    <property type="entry name" value="S-ADENOSYL-L-METHIONINE-DEPENDENT METHYLTRANSFERASES SUPERFAMILY PROTEIN"/>
    <property type="match status" value="1"/>
</dbReference>
<evidence type="ECO:0000256" key="3">
    <source>
        <dbReference type="ARBA" id="ARBA00022603"/>
    </source>
</evidence>
<feature type="binding site" evidence="6">
    <location>
        <position position="135"/>
    </location>
    <ligand>
        <name>S-adenosyl-L-methionine</name>
        <dbReference type="ChEBI" id="CHEBI:59789"/>
    </ligand>
</feature>
<keyword evidence="4 6" id="KW-0808">Transferase</keyword>
<keyword evidence="3 6" id="KW-0489">Methyltransferase</keyword>
<keyword evidence="2 6" id="KW-0698">rRNA processing</keyword>
<proteinExistence type="inferred from homology"/>
<evidence type="ECO:0000256" key="5">
    <source>
        <dbReference type="ARBA" id="ARBA00022691"/>
    </source>
</evidence>
<gene>
    <name evidence="6" type="primary">rsmG</name>
    <name evidence="7" type="ORF">ENV67_04275</name>
</gene>
<comment type="caution">
    <text evidence="6">Lacks conserved residue(s) required for the propagation of feature annotation.</text>
</comment>
<dbReference type="HAMAP" id="MF_00074">
    <property type="entry name" value="16SrRNA_methyltr_G"/>
    <property type="match status" value="1"/>
</dbReference>
<dbReference type="EC" id="2.1.1.-" evidence="6"/>
<comment type="function">
    <text evidence="6">Specifically methylates the N7 position of a guanine in 16S rRNA.</text>
</comment>
<dbReference type="GO" id="GO:0070043">
    <property type="term" value="F:rRNA (guanine-N7-)-methyltransferase activity"/>
    <property type="evidence" value="ECO:0007669"/>
    <property type="project" value="UniProtKB-UniRule"/>
</dbReference>
<dbReference type="EMBL" id="DTHG01000053">
    <property type="protein sequence ID" value="HGW91741.1"/>
    <property type="molecule type" value="Genomic_DNA"/>
</dbReference>
<dbReference type="GO" id="GO:0005829">
    <property type="term" value="C:cytosol"/>
    <property type="evidence" value="ECO:0007669"/>
    <property type="project" value="TreeGrafter"/>
</dbReference>
<comment type="subcellular location">
    <subcellularLocation>
        <location evidence="6">Cytoplasm</location>
    </subcellularLocation>
</comment>
<dbReference type="SUPFAM" id="SSF53335">
    <property type="entry name" value="S-adenosyl-L-methionine-dependent methyltransferases"/>
    <property type="match status" value="1"/>
</dbReference>
<name>A0A7C4Y4Z6_UNCW3</name>
<dbReference type="Gene3D" id="3.40.50.150">
    <property type="entry name" value="Vaccinia Virus protein VP39"/>
    <property type="match status" value="1"/>
</dbReference>
<keyword evidence="5 6" id="KW-0949">S-adenosyl-L-methionine</keyword>
<dbReference type="InterPro" id="IPR003682">
    <property type="entry name" value="rRNA_ssu_MeTfrase_G"/>
</dbReference>
<comment type="caution">
    <text evidence="7">The sequence shown here is derived from an EMBL/GenBank/DDBJ whole genome shotgun (WGS) entry which is preliminary data.</text>
</comment>
<dbReference type="InterPro" id="IPR029063">
    <property type="entry name" value="SAM-dependent_MTases_sf"/>
</dbReference>
<feature type="binding site" evidence="6">
    <location>
        <position position="70"/>
    </location>
    <ligand>
        <name>S-adenosyl-L-methionine</name>
        <dbReference type="ChEBI" id="CHEBI:59789"/>
    </ligand>
</feature>